<dbReference type="InterPro" id="IPR036097">
    <property type="entry name" value="HisK_dim/P_sf"/>
</dbReference>
<dbReference type="NCBIfam" id="TIGR00229">
    <property type="entry name" value="sensory_box"/>
    <property type="match status" value="1"/>
</dbReference>
<dbReference type="Pfam" id="PF13426">
    <property type="entry name" value="PAS_9"/>
    <property type="match status" value="1"/>
</dbReference>
<dbReference type="SUPFAM" id="SSF47384">
    <property type="entry name" value="Homodimeric domain of signal transducing histidine kinase"/>
    <property type="match status" value="1"/>
</dbReference>
<dbReference type="SMART" id="SM00091">
    <property type="entry name" value="PAS"/>
    <property type="match status" value="1"/>
</dbReference>
<evidence type="ECO:0000256" key="2">
    <source>
        <dbReference type="SAM" id="Phobius"/>
    </source>
</evidence>
<dbReference type="InterPro" id="IPR005467">
    <property type="entry name" value="His_kinase_dom"/>
</dbReference>
<name>A0A3B0XFG7_9ZZZZ</name>
<feature type="transmembrane region" description="Helical" evidence="2">
    <location>
        <begin position="14"/>
        <end position="38"/>
    </location>
</feature>
<evidence type="ECO:0000259" key="3">
    <source>
        <dbReference type="PROSITE" id="PS50109"/>
    </source>
</evidence>
<dbReference type="SMART" id="SM00388">
    <property type="entry name" value="HisKA"/>
    <property type="match status" value="1"/>
</dbReference>
<dbReference type="Pfam" id="PF02518">
    <property type="entry name" value="HATPase_c"/>
    <property type="match status" value="1"/>
</dbReference>
<dbReference type="InterPro" id="IPR000700">
    <property type="entry name" value="PAS-assoc_C"/>
</dbReference>
<dbReference type="Gene3D" id="6.10.340.10">
    <property type="match status" value="1"/>
</dbReference>
<dbReference type="PRINTS" id="PR00344">
    <property type="entry name" value="BCTRLSENSOR"/>
</dbReference>
<dbReference type="PROSITE" id="PS50113">
    <property type="entry name" value="PAC"/>
    <property type="match status" value="1"/>
</dbReference>
<proteinExistence type="predicted"/>
<dbReference type="CDD" id="cd06225">
    <property type="entry name" value="HAMP"/>
    <property type="match status" value="1"/>
</dbReference>
<feature type="domain" description="PAC" evidence="5">
    <location>
        <begin position="311"/>
        <end position="361"/>
    </location>
</feature>
<dbReference type="Pfam" id="PF00512">
    <property type="entry name" value="HisKA"/>
    <property type="match status" value="1"/>
</dbReference>
<dbReference type="PROSITE" id="PS50112">
    <property type="entry name" value="PAS"/>
    <property type="match status" value="1"/>
</dbReference>
<feature type="domain" description="Histidine kinase" evidence="3">
    <location>
        <begin position="381"/>
        <end position="602"/>
    </location>
</feature>
<dbReference type="CDD" id="cd00130">
    <property type="entry name" value="PAS"/>
    <property type="match status" value="1"/>
</dbReference>
<keyword evidence="2" id="KW-0812">Transmembrane</keyword>
<dbReference type="PANTHER" id="PTHR43065">
    <property type="entry name" value="SENSOR HISTIDINE KINASE"/>
    <property type="match status" value="1"/>
</dbReference>
<dbReference type="EMBL" id="UOFG01000273">
    <property type="protein sequence ID" value="VAW66421.1"/>
    <property type="molecule type" value="Genomic_DNA"/>
</dbReference>
<dbReference type="InterPro" id="IPR036890">
    <property type="entry name" value="HATPase_C_sf"/>
</dbReference>
<accession>A0A3B0XFG7</accession>
<evidence type="ECO:0000259" key="5">
    <source>
        <dbReference type="PROSITE" id="PS50113"/>
    </source>
</evidence>
<dbReference type="SMART" id="SM00387">
    <property type="entry name" value="HATPase_c"/>
    <property type="match status" value="1"/>
</dbReference>
<feature type="transmembrane region" description="Helical" evidence="2">
    <location>
        <begin position="166"/>
        <end position="188"/>
    </location>
</feature>
<keyword evidence="1" id="KW-0597">Phosphoprotein</keyword>
<dbReference type="InterPro" id="IPR004358">
    <property type="entry name" value="Sig_transdc_His_kin-like_C"/>
</dbReference>
<sequence>MGIKNALARWTNSLAGRILITVLGIHLVILTIAFYFLVKLVENNYTEQFVDYVRTDNLRVSKLIKHELSFGNQQQINEFSDNLLLDGQPVKLIIKDDFGNVVYPENLDLSKEAPFKEDFFFGDNNDNLYCIKNVLVSDDGELLGSMQIFYDESPTKNELADLYQNGIFIAVSYLLIVLVFVGIMDTYITQSLRELTMSAFRIASGKYNEKLYSYTSTYEVKLLAQSLESMRRELVNRGKQLSDREKRIRALLNNISDAVLFCDHKGNIESANQAATRILGYSTKNLLKINFNQIVNYDTAKDSMNWPVFEKIFETNAVNKDGSEIPIEILMSGLFQGNKTIVLVLMRDISERRQSELERHKHYTEMTHAGRLGIMGEMAAGIAHELNQPLAAISLYLQGSMRICQPELIDNDKCREIYKVLKSADEQATRAAGIIRRIKRFVRKEGPNESIETVDLNKLVRKSIEFIFIDKQYSCIQPELLLTEQPILIDVDSLQIEQVLVNLIRNAIEAVLDQDSIHQLLKISTSIDADNFATVSIVDSGEGIPYEIKDKIFDTYFTTKTEGLGMGLSICRSIIEEHNGVLWCDTSIREGAEFCFKLPLTSELKHTQLTESARA</sequence>
<evidence type="ECO:0000259" key="4">
    <source>
        <dbReference type="PROSITE" id="PS50112"/>
    </source>
</evidence>
<dbReference type="CDD" id="cd00082">
    <property type="entry name" value="HisKA"/>
    <property type="match status" value="1"/>
</dbReference>
<dbReference type="SUPFAM" id="SSF158472">
    <property type="entry name" value="HAMP domain-like"/>
    <property type="match status" value="1"/>
</dbReference>
<keyword evidence="2" id="KW-0472">Membrane</keyword>
<dbReference type="InterPro" id="IPR035965">
    <property type="entry name" value="PAS-like_dom_sf"/>
</dbReference>
<dbReference type="Gene3D" id="1.10.287.130">
    <property type="match status" value="1"/>
</dbReference>
<dbReference type="PANTHER" id="PTHR43065:SF42">
    <property type="entry name" value="TWO-COMPONENT SENSOR PPRA"/>
    <property type="match status" value="1"/>
</dbReference>
<reference evidence="6" key="1">
    <citation type="submission" date="2018-06" db="EMBL/GenBank/DDBJ databases">
        <authorList>
            <person name="Zhirakovskaya E."/>
        </authorList>
    </citation>
    <scope>NUCLEOTIDE SEQUENCE</scope>
</reference>
<organism evidence="6">
    <name type="scientific">hydrothermal vent metagenome</name>
    <dbReference type="NCBI Taxonomy" id="652676"/>
    <lineage>
        <taxon>unclassified sequences</taxon>
        <taxon>metagenomes</taxon>
        <taxon>ecological metagenomes</taxon>
    </lineage>
</organism>
<evidence type="ECO:0000256" key="1">
    <source>
        <dbReference type="ARBA" id="ARBA00022553"/>
    </source>
</evidence>
<keyword evidence="2" id="KW-1133">Transmembrane helix</keyword>
<dbReference type="InterPro" id="IPR003594">
    <property type="entry name" value="HATPase_dom"/>
</dbReference>
<feature type="domain" description="PAS" evidence="4">
    <location>
        <begin position="244"/>
        <end position="287"/>
    </location>
</feature>
<gene>
    <name evidence="6" type="ORF">MNBD_GAMMA11-3342</name>
</gene>
<evidence type="ECO:0000313" key="6">
    <source>
        <dbReference type="EMBL" id="VAW66421.1"/>
    </source>
</evidence>
<dbReference type="SUPFAM" id="SSF55785">
    <property type="entry name" value="PYP-like sensor domain (PAS domain)"/>
    <property type="match status" value="1"/>
</dbReference>
<dbReference type="Gene3D" id="3.30.565.10">
    <property type="entry name" value="Histidine kinase-like ATPase, C-terminal domain"/>
    <property type="match status" value="1"/>
</dbReference>
<protein>
    <recommendedName>
        <fullName evidence="7">Histidine kinase</fullName>
    </recommendedName>
</protein>
<dbReference type="AlphaFoldDB" id="A0A3B0XFG7"/>
<dbReference type="SUPFAM" id="SSF55874">
    <property type="entry name" value="ATPase domain of HSP90 chaperone/DNA topoisomerase II/histidine kinase"/>
    <property type="match status" value="1"/>
</dbReference>
<dbReference type="GO" id="GO:0000155">
    <property type="term" value="F:phosphorelay sensor kinase activity"/>
    <property type="evidence" value="ECO:0007669"/>
    <property type="project" value="InterPro"/>
</dbReference>
<dbReference type="PROSITE" id="PS50109">
    <property type="entry name" value="HIS_KIN"/>
    <property type="match status" value="1"/>
</dbReference>
<dbReference type="InterPro" id="IPR000014">
    <property type="entry name" value="PAS"/>
</dbReference>
<dbReference type="InterPro" id="IPR003661">
    <property type="entry name" value="HisK_dim/P_dom"/>
</dbReference>
<evidence type="ECO:0008006" key="7">
    <source>
        <dbReference type="Google" id="ProtNLM"/>
    </source>
</evidence>
<dbReference type="Gene3D" id="3.30.450.20">
    <property type="entry name" value="PAS domain"/>
    <property type="match status" value="1"/>
</dbReference>